<dbReference type="PANTHER" id="PTHR32468:SF0">
    <property type="entry name" value="K(+)_H(+) ANTIPORTER 1"/>
    <property type="match status" value="1"/>
</dbReference>
<sequence length="399" mass="43524">MSPNEILLVAMTIIFTGPFLLWRLGRTDYYAPLVVVQIICGILLGPGVAGSAFPGFFAAIFNRDTIAALNGIALWGVMAFVFVAGVELDLREAWRRRSETFVTASLALIAPLASGAVAAFFLTTSGDHWVGPNGGLWQFILGVGMACAVTALPILVLLMERLEIIRRPLGQRILRYASLDDIAIWAVLALILMDWARLGRQALFLVAFAVSSFAYRRLMPRIGESDRWFVALIWLVSAGLFADWVGLHFIVGAFLAGVVSDADWFDRARMDHFRQTVLIILMPVFFLITGLRTNWTIGGSTVFAAAGLLLFASITGKLAGTHLAGRLLKWEPGEATIIGWLLQTKALIMIIFANVLLDKGIISSETFTALLLTAVGSTMLTIPIVTPKLKRLSDMPDKG</sequence>
<feature type="domain" description="Cation/H+ exchanger transmembrane" evidence="8">
    <location>
        <begin position="14"/>
        <end position="384"/>
    </location>
</feature>
<accession>A0A9W6LTE4</accession>
<evidence type="ECO:0000313" key="9">
    <source>
        <dbReference type="EMBL" id="GLI94553.1"/>
    </source>
</evidence>
<feature type="transmembrane region" description="Helical" evidence="7">
    <location>
        <begin position="369"/>
        <end position="386"/>
    </location>
</feature>
<feature type="transmembrane region" description="Helical" evidence="7">
    <location>
        <begin position="135"/>
        <end position="158"/>
    </location>
</feature>
<feature type="transmembrane region" description="Helical" evidence="7">
    <location>
        <begin position="173"/>
        <end position="192"/>
    </location>
</feature>
<dbReference type="RefSeq" id="WP_281804632.1">
    <property type="nucleotide sequence ID" value="NZ_BSEC01000001.1"/>
</dbReference>
<evidence type="ECO:0000256" key="4">
    <source>
        <dbReference type="ARBA" id="ARBA00022989"/>
    </source>
</evidence>
<keyword evidence="2" id="KW-0813">Transport</keyword>
<evidence type="ECO:0000256" key="1">
    <source>
        <dbReference type="ARBA" id="ARBA00004141"/>
    </source>
</evidence>
<protein>
    <submittedName>
        <fullName evidence="9">Sodium/hydrogen exchanger family protein</fullName>
    </submittedName>
</protein>
<dbReference type="InterPro" id="IPR006153">
    <property type="entry name" value="Cation/H_exchanger_TM"/>
</dbReference>
<dbReference type="Proteomes" id="UP001144323">
    <property type="component" value="Unassembled WGS sequence"/>
</dbReference>
<feature type="transmembrane region" description="Helical" evidence="7">
    <location>
        <begin position="100"/>
        <end position="123"/>
    </location>
</feature>
<feature type="transmembrane region" description="Helical" evidence="7">
    <location>
        <begin position="198"/>
        <end position="216"/>
    </location>
</feature>
<dbReference type="EMBL" id="BSEC01000001">
    <property type="protein sequence ID" value="GLI94553.1"/>
    <property type="molecule type" value="Genomic_DNA"/>
</dbReference>
<dbReference type="Gene3D" id="1.20.1530.20">
    <property type="match status" value="1"/>
</dbReference>
<gene>
    <name evidence="9" type="ORF">LMG27198_35450</name>
</gene>
<name>A0A9W6LTE4_9HYPH</name>
<evidence type="ECO:0000256" key="6">
    <source>
        <dbReference type="ARBA" id="ARBA00023136"/>
    </source>
</evidence>
<feature type="transmembrane region" description="Helical" evidence="7">
    <location>
        <begin position="6"/>
        <end position="22"/>
    </location>
</feature>
<feature type="transmembrane region" description="Helical" evidence="7">
    <location>
        <begin position="302"/>
        <end position="325"/>
    </location>
</feature>
<keyword evidence="4 7" id="KW-1133">Transmembrane helix</keyword>
<feature type="transmembrane region" description="Helical" evidence="7">
    <location>
        <begin position="276"/>
        <end position="295"/>
    </location>
</feature>
<feature type="transmembrane region" description="Helical" evidence="7">
    <location>
        <begin position="34"/>
        <end position="61"/>
    </location>
</feature>
<evidence type="ECO:0000256" key="3">
    <source>
        <dbReference type="ARBA" id="ARBA00022692"/>
    </source>
</evidence>
<proteinExistence type="predicted"/>
<evidence type="ECO:0000256" key="7">
    <source>
        <dbReference type="SAM" id="Phobius"/>
    </source>
</evidence>
<keyword evidence="6 7" id="KW-0472">Membrane</keyword>
<organism evidence="9 10">
    <name type="scientific">Methylocystis echinoides</name>
    <dbReference type="NCBI Taxonomy" id="29468"/>
    <lineage>
        <taxon>Bacteria</taxon>
        <taxon>Pseudomonadati</taxon>
        <taxon>Pseudomonadota</taxon>
        <taxon>Alphaproteobacteria</taxon>
        <taxon>Hyphomicrobiales</taxon>
        <taxon>Methylocystaceae</taxon>
        <taxon>Methylocystis</taxon>
    </lineage>
</organism>
<comment type="subcellular location">
    <subcellularLocation>
        <location evidence="1">Membrane</location>
        <topology evidence="1">Multi-pass membrane protein</topology>
    </subcellularLocation>
</comment>
<dbReference type="Pfam" id="PF00999">
    <property type="entry name" value="Na_H_Exchanger"/>
    <property type="match status" value="1"/>
</dbReference>
<feature type="transmembrane region" description="Helical" evidence="7">
    <location>
        <begin position="67"/>
        <end position="88"/>
    </location>
</feature>
<dbReference type="PANTHER" id="PTHR32468">
    <property type="entry name" value="CATION/H + ANTIPORTER"/>
    <property type="match status" value="1"/>
</dbReference>
<dbReference type="GO" id="GO:1902600">
    <property type="term" value="P:proton transmembrane transport"/>
    <property type="evidence" value="ECO:0007669"/>
    <property type="project" value="InterPro"/>
</dbReference>
<dbReference type="AlphaFoldDB" id="A0A9W6LTE4"/>
<evidence type="ECO:0000256" key="5">
    <source>
        <dbReference type="ARBA" id="ARBA00023065"/>
    </source>
</evidence>
<keyword evidence="3 7" id="KW-0812">Transmembrane</keyword>
<evidence type="ECO:0000313" key="10">
    <source>
        <dbReference type="Proteomes" id="UP001144323"/>
    </source>
</evidence>
<keyword evidence="10" id="KW-1185">Reference proteome</keyword>
<dbReference type="InterPro" id="IPR050794">
    <property type="entry name" value="CPA2_transporter"/>
</dbReference>
<keyword evidence="5" id="KW-0406">Ion transport</keyword>
<evidence type="ECO:0000259" key="8">
    <source>
        <dbReference type="Pfam" id="PF00999"/>
    </source>
</evidence>
<feature type="transmembrane region" description="Helical" evidence="7">
    <location>
        <begin position="337"/>
        <end position="357"/>
    </location>
</feature>
<evidence type="ECO:0000256" key="2">
    <source>
        <dbReference type="ARBA" id="ARBA00022448"/>
    </source>
</evidence>
<dbReference type="InterPro" id="IPR038770">
    <property type="entry name" value="Na+/solute_symporter_sf"/>
</dbReference>
<dbReference type="GO" id="GO:0016020">
    <property type="term" value="C:membrane"/>
    <property type="evidence" value="ECO:0007669"/>
    <property type="project" value="UniProtKB-SubCell"/>
</dbReference>
<comment type="caution">
    <text evidence="9">The sequence shown here is derived from an EMBL/GenBank/DDBJ whole genome shotgun (WGS) entry which is preliminary data.</text>
</comment>
<reference evidence="9" key="1">
    <citation type="journal article" date="2023" name="Int. J. Syst. Evol. Microbiol.">
        <title>Methylocystis iwaonis sp. nov., a type II methane-oxidizing bacterium from surface soil of a rice paddy field in Japan, and emended description of the genus Methylocystis (ex Whittenbury et al. 1970) Bowman et al. 1993.</title>
        <authorList>
            <person name="Kaise H."/>
            <person name="Sawadogo J.B."/>
            <person name="Alam M.S."/>
            <person name="Ueno C."/>
            <person name="Dianou D."/>
            <person name="Shinjo R."/>
            <person name="Asakawa S."/>
        </authorList>
    </citation>
    <scope>NUCLEOTIDE SEQUENCE</scope>
    <source>
        <strain evidence="9">LMG27198</strain>
    </source>
</reference>
<dbReference type="GO" id="GO:0015297">
    <property type="term" value="F:antiporter activity"/>
    <property type="evidence" value="ECO:0007669"/>
    <property type="project" value="InterPro"/>
</dbReference>
<feature type="transmembrane region" description="Helical" evidence="7">
    <location>
        <begin position="228"/>
        <end position="256"/>
    </location>
</feature>